<name>A0A8T1NYF0_CARIL</name>
<comment type="caution">
    <text evidence="1">The sequence shown here is derived from an EMBL/GenBank/DDBJ whole genome shotgun (WGS) entry which is preliminary data.</text>
</comment>
<reference evidence="1" key="1">
    <citation type="submission" date="2020-12" db="EMBL/GenBank/DDBJ databases">
        <title>WGS assembly of Carya illinoinensis cv. Pawnee.</title>
        <authorList>
            <person name="Platts A."/>
            <person name="Shu S."/>
            <person name="Wright S."/>
            <person name="Barry K."/>
            <person name="Edger P."/>
            <person name="Pires J.C."/>
            <person name="Schmutz J."/>
        </authorList>
    </citation>
    <scope>NUCLEOTIDE SEQUENCE</scope>
    <source>
        <tissue evidence="1">Leaf</tissue>
    </source>
</reference>
<proteinExistence type="predicted"/>
<keyword evidence="2" id="KW-1185">Reference proteome</keyword>
<organism evidence="1 2">
    <name type="scientific">Carya illinoinensis</name>
    <name type="common">Pecan</name>
    <dbReference type="NCBI Taxonomy" id="32201"/>
    <lineage>
        <taxon>Eukaryota</taxon>
        <taxon>Viridiplantae</taxon>
        <taxon>Streptophyta</taxon>
        <taxon>Embryophyta</taxon>
        <taxon>Tracheophyta</taxon>
        <taxon>Spermatophyta</taxon>
        <taxon>Magnoliopsida</taxon>
        <taxon>eudicotyledons</taxon>
        <taxon>Gunneridae</taxon>
        <taxon>Pentapetalae</taxon>
        <taxon>rosids</taxon>
        <taxon>fabids</taxon>
        <taxon>Fagales</taxon>
        <taxon>Juglandaceae</taxon>
        <taxon>Carya</taxon>
    </lineage>
</organism>
<sequence length="125" mass="14781">MKRQCSYFVHILLLFNYSAKNQTQTSNLSIYEIHTTKPWLQFTTFQMQSLEKYVHRFSPKENSLKNSQMSLGVSQQSINNLLYQQFNEIPNQPRELLGINGSLFQNKENTNKILDSQRKLRRGSY</sequence>
<gene>
    <name evidence="1" type="ORF">CIPAW_12G112000</name>
</gene>
<dbReference type="Proteomes" id="UP000811609">
    <property type="component" value="Chromosome 12"/>
</dbReference>
<accession>A0A8T1NYF0</accession>
<protein>
    <submittedName>
        <fullName evidence="1">Uncharacterized protein</fullName>
    </submittedName>
</protein>
<evidence type="ECO:0000313" key="2">
    <source>
        <dbReference type="Proteomes" id="UP000811609"/>
    </source>
</evidence>
<dbReference type="EMBL" id="CM031820">
    <property type="protein sequence ID" value="KAG6634342.1"/>
    <property type="molecule type" value="Genomic_DNA"/>
</dbReference>
<evidence type="ECO:0000313" key="1">
    <source>
        <dbReference type="EMBL" id="KAG6634342.1"/>
    </source>
</evidence>
<dbReference type="AlphaFoldDB" id="A0A8T1NYF0"/>